<protein>
    <recommendedName>
        <fullName evidence="3">Matrix-remodeling-associated protein 7 helical domain-containing protein</fullName>
    </recommendedName>
</protein>
<evidence type="ECO:0000259" key="3">
    <source>
        <dbReference type="Pfam" id="PF25473"/>
    </source>
</evidence>
<dbReference type="AlphaFoldDB" id="A0A8S1GRA4"/>
<evidence type="ECO:0000256" key="2">
    <source>
        <dbReference type="SAM" id="Phobius"/>
    </source>
</evidence>
<accession>A0A8S1GRA4</accession>
<keyword evidence="2" id="KW-0812">Transmembrane</keyword>
<proteinExistence type="predicted"/>
<evidence type="ECO:0000256" key="1">
    <source>
        <dbReference type="SAM" id="MobiDB-lite"/>
    </source>
</evidence>
<comment type="caution">
    <text evidence="4">The sequence shown here is derived from an EMBL/GenBank/DDBJ whole genome shotgun (WGS) entry which is preliminary data.</text>
</comment>
<name>A0A8S1GRA4_9PELO</name>
<feature type="transmembrane region" description="Helical" evidence="2">
    <location>
        <begin position="20"/>
        <end position="42"/>
    </location>
</feature>
<feature type="domain" description="Matrix-remodeling-associated protein 7 helical" evidence="3">
    <location>
        <begin position="183"/>
        <end position="244"/>
    </location>
</feature>
<dbReference type="PANTHER" id="PTHR21845">
    <property type="entry name" value="TRANSMEMBRANE ANCHOR PROTEIN 1"/>
    <property type="match status" value="1"/>
</dbReference>
<evidence type="ECO:0000313" key="4">
    <source>
        <dbReference type="EMBL" id="CAD6185444.1"/>
    </source>
</evidence>
<dbReference type="InterPro" id="IPR057534">
    <property type="entry name" value="MXRA7_helical"/>
</dbReference>
<dbReference type="InterPro" id="IPR026622">
    <property type="entry name" value="Mxra7"/>
</dbReference>
<keyword evidence="2" id="KW-1133">Transmembrane helix</keyword>
<keyword evidence="5" id="KW-1185">Reference proteome</keyword>
<dbReference type="Proteomes" id="UP000835052">
    <property type="component" value="Unassembled WGS sequence"/>
</dbReference>
<feature type="compositionally biased region" description="Basic and acidic residues" evidence="1">
    <location>
        <begin position="57"/>
        <end position="76"/>
    </location>
</feature>
<reference evidence="4" key="1">
    <citation type="submission" date="2020-10" db="EMBL/GenBank/DDBJ databases">
        <authorList>
            <person name="Kikuchi T."/>
        </authorList>
    </citation>
    <scope>NUCLEOTIDE SEQUENCE</scope>
    <source>
        <strain evidence="4">NKZ352</strain>
    </source>
</reference>
<dbReference type="PANTHER" id="PTHR21845:SF2">
    <property type="entry name" value="MATRIX-REMODELING-ASSOCIATED PROTEIN 7"/>
    <property type="match status" value="1"/>
</dbReference>
<organism evidence="4 5">
    <name type="scientific">Caenorhabditis auriculariae</name>
    <dbReference type="NCBI Taxonomy" id="2777116"/>
    <lineage>
        <taxon>Eukaryota</taxon>
        <taxon>Metazoa</taxon>
        <taxon>Ecdysozoa</taxon>
        <taxon>Nematoda</taxon>
        <taxon>Chromadorea</taxon>
        <taxon>Rhabditida</taxon>
        <taxon>Rhabditina</taxon>
        <taxon>Rhabditomorpha</taxon>
        <taxon>Rhabditoidea</taxon>
        <taxon>Rhabditidae</taxon>
        <taxon>Peloderinae</taxon>
        <taxon>Caenorhabditis</taxon>
    </lineage>
</organism>
<feature type="region of interest" description="Disordered" evidence="1">
    <location>
        <begin position="97"/>
        <end position="127"/>
    </location>
</feature>
<gene>
    <name evidence="4" type="ORF">CAUJ_LOCUS1363</name>
</gene>
<evidence type="ECO:0000313" key="5">
    <source>
        <dbReference type="Proteomes" id="UP000835052"/>
    </source>
</evidence>
<keyword evidence="2" id="KW-0472">Membrane</keyword>
<dbReference type="Pfam" id="PF25473">
    <property type="entry name" value="MXRA7_helical"/>
    <property type="match status" value="1"/>
</dbReference>
<dbReference type="EMBL" id="CAJGYM010000002">
    <property type="protein sequence ID" value="CAD6185444.1"/>
    <property type="molecule type" value="Genomic_DNA"/>
</dbReference>
<dbReference type="OrthoDB" id="5983600at2759"/>
<feature type="region of interest" description="Disordered" evidence="1">
    <location>
        <begin position="56"/>
        <end position="76"/>
    </location>
</feature>
<sequence>MDVLHQKHFWDQLNTYVSQYGIPLVVFSILSGFALGYLMHYWMNIIPLKRANNSMKEQAKRDREKNNGKGIDDPFDISDKKALLKGRMADPNKLLRKPRVAFNPQVEEREEEVSSGSSSPEDLEELEDEDAFLGNEEHRGEPEEMDQMPPIVDRKIRLATPEIPPVDGDRLTENLGKLHGKLATAQLKAKTKQMQAEMTKEELDYEAEMKAKQMESIMALMMENKEKFGLSNEEEIKDQLNLYNF</sequence>